<evidence type="ECO:0000313" key="1">
    <source>
        <dbReference type="EMBL" id="NVN49649.1"/>
    </source>
</evidence>
<proteinExistence type="predicted"/>
<evidence type="ECO:0000313" key="2">
    <source>
        <dbReference type="Proteomes" id="UP000570517"/>
    </source>
</evidence>
<dbReference type="AlphaFoldDB" id="A0A850PGY4"/>
<name>A0A850PGY4_9MYCO</name>
<protein>
    <recommendedName>
        <fullName evidence="3">Transposase</fullName>
    </recommendedName>
</protein>
<evidence type="ECO:0008006" key="3">
    <source>
        <dbReference type="Google" id="ProtNLM"/>
    </source>
</evidence>
<keyword evidence="2" id="KW-1185">Reference proteome</keyword>
<organism evidence="1 2">
    <name type="scientific">Mycolicibacterium hippocampi</name>
    <dbReference type="NCBI Taxonomy" id="659824"/>
    <lineage>
        <taxon>Bacteria</taxon>
        <taxon>Bacillati</taxon>
        <taxon>Actinomycetota</taxon>
        <taxon>Actinomycetes</taxon>
        <taxon>Mycobacteriales</taxon>
        <taxon>Mycobacteriaceae</taxon>
        <taxon>Mycolicibacterium</taxon>
    </lineage>
</organism>
<dbReference type="Proteomes" id="UP000570517">
    <property type="component" value="Unassembled WGS sequence"/>
</dbReference>
<comment type="caution">
    <text evidence="1">The sequence shown here is derived from an EMBL/GenBank/DDBJ whole genome shotgun (WGS) entry which is preliminary data.</text>
</comment>
<accession>A0A850PGY4</accession>
<dbReference type="EMBL" id="JABFYL010000017">
    <property type="protein sequence ID" value="NVN49649.1"/>
    <property type="molecule type" value="Genomic_DNA"/>
</dbReference>
<gene>
    <name evidence="1" type="ORF">HLY00_5771</name>
</gene>
<reference evidence="1 2" key="1">
    <citation type="submission" date="2020-05" db="EMBL/GenBank/DDBJ databases">
        <title>Draft genome sequence of Mycobacterium hippocampi DL, isolated from European seabass, Dicentrarchus labrax, reared in fish farms.</title>
        <authorList>
            <person name="Stathopoulou P."/>
            <person name="Asimakis E."/>
            <person name="Tzokas K."/>
            <person name="Batargias C."/>
            <person name="Tsiamis G."/>
        </authorList>
    </citation>
    <scope>NUCLEOTIDE SEQUENCE [LARGE SCALE GENOMIC DNA]</scope>
    <source>
        <strain evidence="1 2">DL</strain>
    </source>
</reference>
<sequence>MVEKRTYVLVSWLRNRAQCQCGYQGKPRIFRGMAVIDAIDHCQEFGHTPVGAVLKQRINTL</sequence>